<dbReference type="AlphaFoldDB" id="A0AAP0HD60"/>
<gene>
    <name evidence="2" type="ORF">SSX86_000035</name>
</gene>
<organism evidence="2 3">
    <name type="scientific">Deinandra increscens subsp. villosa</name>
    <dbReference type="NCBI Taxonomy" id="3103831"/>
    <lineage>
        <taxon>Eukaryota</taxon>
        <taxon>Viridiplantae</taxon>
        <taxon>Streptophyta</taxon>
        <taxon>Embryophyta</taxon>
        <taxon>Tracheophyta</taxon>
        <taxon>Spermatophyta</taxon>
        <taxon>Magnoliopsida</taxon>
        <taxon>eudicotyledons</taxon>
        <taxon>Gunneridae</taxon>
        <taxon>Pentapetalae</taxon>
        <taxon>asterids</taxon>
        <taxon>campanulids</taxon>
        <taxon>Asterales</taxon>
        <taxon>Asteraceae</taxon>
        <taxon>Asteroideae</taxon>
        <taxon>Heliantheae alliance</taxon>
        <taxon>Madieae</taxon>
        <taxon>Madiinae</taxon>
        <taxon>Deinandra</taxon>
    </lineage>
</organism>
<dbReference type="PANTHER" id="PTHR34835:SF34">
    <property type="entry name" value="OS08G0555500 PROTEIN"/>
    <property type="match status" value="1"/>
</dbReference>
<evidence type="ECO:0000256" key="1">
    <source>
        <dbReference type="SAM" id="MobiDB-lite"/>
    </source>
</evidence>
<dbReference type="PANTHER" id="PTHR34835">
    <property type="entry name" value="OS07G0283600 PROTEIN-RELATED"/>
    <property type="match status" value="1"/>
</dbReference>
<dbReference type="Gene3D" id="3.40.395.10">
    <property type="entry name" value="Adenoviral Proteinase, Chain A"/>
    <property type="match status" value="1"/>
</dbReference>
<keyword evidence="3" id="KW-1185">Reference proteome</keyword>
<name>A0AAP0HD60_9ASTR</name>
<feature type="region of interest" description="Disordered" evidence="1">
    <location>
        <begin position="174"/>
        <end position="206"/>
    </location>
</feature>
<reference evidence="2 3" key="1">
    <citation type="submission" date="2024-04" db="EMBL/GenBank/DDBJ databases">
        <title>The reference genome of an endangered Asteraceae, Deinandra increscens subsp. villosa, native to the Central Coast of California.</title>
        <authorList>
            <person name="Guilliams M."/>
            <person name="Hasenstab-Lehman K."/>
            <person name="Meyer R."/>
            <person name="Mcevoy S."/>
        </authorList>
    </citation>
    <scope>NUCLEOTIDE SEQUENCE [LARGE SCALE GENOMIC DNA]</scope>
    <source>
        <tissue evidence="2">Leaf</tissue>
    </source>
</reference>
<evidence type="ECO:0000313" key="3">
    <source>
        <dbReference type="Proteomes" id="UP001408789"/>
    </source>
</evidence>
<feature type="compositionally biased region" description="Basic residues" evidence="1">
    <location>
        <begin position="195"/>
        <end position="206"/>
    </location>
</feature>
<proteinExistence type="predicted"/>
<dbReference type="Proteomes" id="UP001408789">
    <property type="component" value="Unassembled WGS sequence"/>
</dbReference>
<evidence type="ECO:0000313" key="2">
    <source>
        <dbReference type="EMBL" id="KAK9080277.1"/>
    </source>
</evidence>
<accession>A0AAP0HD60</accession>
<protein>
    <submittedName>
        <fullName evidence="2">Uncharacterized protein</fullName>
    </submittedName>
</protein>
<dbReference type="EMBL" id="JBCNJP010000002">
    <property type="protein sequence ID" value="KAK9080277.1"/>
    <property type="molecule type" value="Genomic_DNA"/>
</dbReference>
<sequence length="976" mass="108659">MEKKREVAVSSVLNDCANPGCASVETFNMKTVVDISESETEGEMPGDDNGYESVANLRTKRKHDVFKHLLTGCRKNVFGVRRSPRIAKNKATSRFNNTADNPICLDSPDMGDVLASQTKKESSCKQKIELEKNNDTDVRVTISNQTRKDDASVILAAKADKGESSCKWKSENVQGNEIDAGNSKSNQKQTIADKKAKHGKTPSKRKAIMEQTTAKKRPKIFVPAVNEDPDDDFMDSRTVKSSPLPPKLKVFDGRRIIPRNTPRHIWGVIKGLTDEQKEVVRGMGFGAFLEMKITQIPTALSYWLLNNYDVNTQSLVTPNGVVKIDEKLINSVLGVPIGTEEITSIEKPTDKDPVAKEWRSQFREGQTKITLSGAVVEMIGVSNVNEVKNGVVDKGYVECSQGGLESDWNLGNTDLVERGKGEYKGNAGNKDSCGKCIDDSLNGNEDKGTENAAVAKEPSIDLADMVKEGSVDECIHVADHAEMGLGDIDINLCDAVNLVVVEAKHLEDGKTESAKEYGNEEEHLSVLIDEFKMDTQEVDYYRAQFQSQPSFNVDDDGNVRIPLVSQYGPTQDFVIEEDDELADSYREEDRLLFIKKCISDFQDCYIQVQNTLRIAEREYPNSDGIRQQKSEWGLMVKQLQSKFQTQGNSVVCGSTSKRGVDAMHKSGGMTPTAMGSKVGDERLEAKSGPGLQSGVIDLGDGALGDGKTPCEIGISKKKKSMIEHGDDTFKTPEQIVNPLACYMPTEKEENLMGRPKRSTTLPDALRSPFANTRVLLNERRTVMENNVGNYIFSSYGSKRDIVYSTERGGDVMRVHMESLCPGVKVHANVISAWSTVLNNDRQYRRRGSPLRLFCSTNMLVKESYMKGVKDDVRIKEFTDNMEKVLKMDRLLTLYGIDLVFIPVIVDELSYVLSFNLKKGCIDLLDNNFDGGGYWKRYKGWPEMMDYLDMDANKRNLMREGAIARIENRLNKVGSSS</sequence>
<comment type="caution">
    <text evidence="2">The sequence shown here is derived from an EMBL/GenBank/DDBJ whole genome shotgun (WGS) entry which is preliminary data.</text>
</comment>